<evidence type="ECO:0000313" key="1">
    <source>
        <dbReference type="EMBL" id="KAF0917130.1"/>
    </source>
</evidence>
<dbReference type="AlphaFoldDB" id="A0A6G1DX92"/>
<gene>
    <name evidence="1" type="ORF">E2562_016931</name>
</gene>
<evidence type="ECO:0000313" key="2">
    <source>
        <dbReference type="Proteomes" id="UP000479710"/>
    </source>
</evidence>
<organism evidence="1 2">
    <name type="scientific">Oryza meyeriana var. granulata</name>
    <dbReference type="NCBI Taxonomy" id="110450"/>
    <lineage>
        <taxon>Eukaryota</taxon>
        <taxon>Viridiplantae</taxon>
        <taxon>Streptophyta</taxon>
        <taxon>Embryophyta</taxon>
        <taxon>Tracheophyta</taxon>
        <taxon>Spermatophyta</taxon>
        <taxon>Magnoliopsida</taxon>
        <taxon>Liliopsida</taxon>
        <taxon>Poales</taxon>
        <taxon>Poaceae</taxon>
        <taxon>BOP clade</taxon>
        <taxon>Oryzoideae</taxon>
        <taxon>Oryzeae</taxon>
        <taxon>Oryzinae</taxon>
        <taxon>Oryza</taxon>
        <taxon>Oryza meyeriana</taxon>
    </lineage>
</organism>
<dbReference type="Proteomes" id="UP000479710">
    <property type="component" value="Unassembled WGS sequence"/>
</dbReference>
<reference evidence="1 2" key="1">
    <citation type="submission" date="2019-11" db="EMBL/GenBank/DDBJ databases">
        <title>Whole genome sequence of Oryza granulata.</title>
        <authorList>
            <person name="Li W."/>
        </authorList>
    </citation>
    <scope>NUCLEOTIDE SEQUENCE [LARGE SCALE GENOMIC DNA]</scope>
    <source>
        <strain evidence="2">cv. Menghai</strain>
        <tissue evidence="1">Leaf</tissue>
    </source>
</reference>
<comment type="caution">
    <text evidence="1">The sequence shown here is derived from an EMBL/GenBank/DDBJ whole genome shotgun (WGS) entry which is preliminary data.</text>
</comment>
<accession>A0A6G1DX92</accession>
<sequence length="87" mass="8620">MMRGDCDVDSGGNDTNLVAATGCVAVTRASACCGTGRGGRSGAPPLSPGLLVEEAGGREIDAVLAVASVRLLPLQVLEAVEYSSEAG</sequence>
<keyword evidence="2" id="KW-1185">Reference proteome</keyword>
<dbReference type="EMBL" id="SPHZ02000005">
    <property type="protein sequence ID" value="KAF0917130.1"/>
    <property type="molecule type" value="Genomic_DNA"/>
</dbReference>
<name>A0A6G1DX92_9ORYZ</name>
<proteinExistence type="predicted"/>
<protein>
    <submittedName>
        <fullName evidence="1">Uncharacterized protein</fullName>
    </submittedName>
</protein>